<dbReference type="Proteomes" id="UP000018004">
    <property type="component" value="Unassembled WGS sequence"/>
</dbReference>
<sequence>MYVTDYQSSAHRFTEFLVKCPKNKWDCQILRKRTTKLTFFDGNPQRCRVAQR</sequence>
<dbReference type="EMBL" id="AVGG01000003">
    <property type="protein sequence ID" value="ESU29173.1"/>
    <property type="molecule type" value="Genomic_DNA"/>
</dbReference>
<name>V6SR55_9FLAO</name>
<comment type="caution">
    <text evidence="1">The sequence shown here is derived from an EMBL/GenBank/DDBJ whole genome shotgun (WGS) entry which is preliminary data.</text>
</comment>
<dbReference type="STRING" id="1341181.FLJC2902T_12150"/>
<dbReference type="PATRIC" id="fig|1341181.4.peg.1201"/>
<evidence type="ECO:0000313" key="2">
    <source>
        <dbReference type="Proteomes" id="UP000018004"/>
    </source>
</evidence>
<dbReference type="AlphaFoldDB" id="V6SR55"/>
<proteinExistence type="predicted"/>
<accession>V6SR55</accession>
<reference evidence="1 2" key="1">
    <citation type="submission" date="2013-08" db="EMBL/GenBank/DDBJ databases">
        <title>Flavobacterium limnosediminis JC2902 genome sequencing.</title>
        <authorList>
            <person name="Lee K."/>
            <person name="Yi H."/>
            <person name="Park S."/>
            <person name="Chun J."/>
        </authorList>
    </citation>
    <scope>NUCLEOTIDE SEQUENCE [LARGE SCALE GENOMIC DNA]</scope>
    <source>
        <strain evidence="1 2">JC2902</strain>
    </source>
</reference>
<evidence type="ECO:0000313" key="1">
    <source>
        <dbReference type="EMBL" id="ESU29173.1"/>
    </source>
</evidence>
<keyword evidence="2" id="KW-1185">Reference proteome</keyword>
<gene>
    <name evidence="1" type="ORF">FLJC2902T_12150</name>
</gene>
<organism evidence="1 2">
    <name type="scientific">Flavobacterium limnosediminis JC2902</name>
    <dbReference type="NCBI Taxonomy" id="1341181"/>
    <lineage>
        <taxon>Bacteria</taxon>
        <taxon>Pseudomonadati</taxon>
        <taxon>Bacteroidota</taxon>
        <taxon>Flavobacteriia</taxon>
        <taxon>Flavobacteriales</taxon>
        <taxon>Flavobacteriaceae</taxon>
        <taxon>Flavobacterium</taxon>
    </lineage>
</organism>
<protein>
    <submittedName>
        <fullName evidence="1">Uncharacterized protein</fullName>
    </submittedName>
</protein>